<sequence>MQAKYRGQLVEVWKISHRPIREIWVRHAFEQERISWNEWNKNVLNFESISGDLALVGDFLIQKDAKKFYVVSRENVCRDLVFVDKEANFKIGN</sequence>
<reference evidence="1 2" key="1">
    <citation type="submission" date="2015-08" db="EMBL/GenBank/DDBJ databases">
        <title>Draft Genome Sequences of 11 Lactococcus lactis subspecies cremoris strains.</title>
        <authorList>
            <person name="Wels M."/>
            <person name="Backus L."/>
            <person name="Boekhorst J."/>
            <person name="Dijkstra A."/>
            <person name="Beerthuizen M."/>
            <person name="Siezen R."/>
            <person name="Bachmann H."/>
            <person name="Van Hijum S."/>
        </authorList>
    </citation>
    <scope>NUCLEOTIDE SEQUENCE [LARGE SCALE GENOMIC DNA]</scope>
    <source>
        <strain evidence="1 2">KW10</strain>
    </source>
</reference>
<gene>
    <name evidence="1" type="ORF">AB996_1385</name>
</gene>
<evidence type="ECO:0000313" key="2">
    <source>
        <dbReference type="Proteomes" id="UP000076519"/>
    </source>
</evidence>
<comment type="caution">
    <text evidence="1">The sequence shown here is derived from an EMBL/GenBank/DDBJ whole genome shotgun (WGS) entry which is preliminary data.</text>
</comment>
<accession>A0A166JFR0</accession>
<evidence type="ECO:0000313" key="1">
    <source>
        <dbReference type="EMBL" id="KZK06179.1"/>
    </source>
</evidence>
<organism evidence="1 2">
    <name type="scientific">Lactococcus lactis subsp. cremoris</name>
    <name type="common">Streptococcus cremoris</name>
    <dbReference type="NCBI Taxonomy" id="1359"/>
    <lineage>
        <taxon>Bacteria</taxon>
        <taxon>Bacillati</taxon>
        <taxon>Bacillota</taxon>
        <taxon>Bacilli</taxon>
        <taxon>Lactobacillales</taxon>
        <taxon>Streptococcaceae</taxon>
        <taxon>Lactococcus</taxon>
    </lineage>
</organism>
<name>A0A166JFR0_LACLC</name>
<dbReference type="AlphaFoldDB" id="A0A166JFR0"/>
<dbReference type="EMBL" id="LIYF01000021">
    <property type="protein sequence ID" value="KZK06179.1"/>
    <property type="molecule type" value="Genomic_DNA"/>
</dbReference>
<protein>
    <submittedName>
        <fullName evidence="1">Uncharacterized protein</fullName>
    </submittedName>
</protein>
<proteinExistence type="predicted"/>
<dbReference type="Proteomes" id="UP000076519">
    <property type="component" value="Unassembled WGS sequence"/>
</dbReference>
<dbReference type="RefSeq" id="WP_063281835.1">
    <property type="nucleotide sequence ID" value="NZ_LIYF01000021.1"/>
</dbReference>
<dbReference type="PATRIC" id="fig|1359.32.peg.73"/>